<dbReference type="Pfam" id="PF02780">
    <property type="entry name" value="Transketolase_C"/>
    <property type="match status" value="1"/>
</dbReference>
<dbReference type="SUPFAM" id="SSF52518">
    <property type="entry name" value="Thiamin diphosphate-binding fold (THDP-binding)"/>
    <property type="match status" value="2"/>
</dbReference>
<proteinExistence type="inferred from homology"/>
<evidence type="ECO:0000256" key="10">
    <source>
        <dbReference type="HAMAP-Rule" id="MF_00315"/>
    </source>
</evidence>
<evidence type="ECO:0000256" key="1">
    <source>
        <dbReference type="ARBA" id="ARBA00004980"/>
    </source>
</evidence>
<feature type="binding site" evidence="10">
    <location>
        <position position="352"/>
    </location>
    <ligand>
        <name>thiamine diphosphate</name>
        <dbReference type="ChEBI" id="CHEBI:58937"/>
    </ligand>
</feature>
<keyword evidence="5 10" id="KW-0479">Metal-binding</keyword>
<evidence type="ECO:0000256" key="2">
    <source>
        <dbReference type="ARBA" id="ARBA00011081"/>
    </source>
</evidence>
<feature type="domain" description="Transketolase-like pyrimidine-binding" evidence="11">
    <location>
        <begin position="301"/>
        <end position="466"/>
    </location>
</feature>
<dbReference type="SMART" id="SM00861">
    <property type="entry name" value="Transket_pyr"/>
    <property type="match status" value="1"/>
</dbReference>
<evidence type="ECO:0000256" key="6">
    <source>
        <dbReference type="ARBA" id="ARBA00022842"/>
    </source>
</evidence>
<evidence type="ECO:0000259" key="11">
    <source>
        <dbReference type="SMART" id="SM00861"/>
    </source>
</evidence>
<feature type="binding site" evidence="10">
    <location>
        <position position="163"/>
    </location>
    <ligand>
        <name>Mg(2+)</name>
        <dbReference type="ChEBI" id="CHEBI:18420"/>
    </ligand>
</feature>
<feature type="binding site" evidence="10">
    <location>
        <position position="163"/>
    </location>
    <ligand>
        <name>thiamine diphosphate</name>
        <dbReference type="ChEBI" id="CHEBI:58937"/>
    </ligand>
</feature>
<dbReference type="InterPro" id="IPR029061">
    <property type="entry name" value="THDP-binding"/>
</dbReference>
<evidence type="ECO:0000256" key="7">
    <source>
        <dbReference type="ARBA" id="ARBA00022977"/>
    </source>
</evidence>
<dbReference type="InterPro" id="IPR049557">
    <property type="entry name" value="Transketolase_CS"/>
</dbReference>
<evidence type="ECO:0000313" key="13">
    <source>
        <dbReference type="Proteomes" id="UP001279681"/>
    </source>
</evidence>
<evidence type="ECO:0000256" key="8">
    <source>
        <dbReference type="ARBA" id="ARBA00023052"/>
    </source>
</evidence>
<dbReference type="CDD" id="cd07033">
    <property type="entry name" value="TPP_PYR_DXS_TK_like"/>
    <property type="match status" value="1"/>
</dbReference>
<keyword evidence="13" id="KW-1185">Reference proteome</keyword>
<keyword evidence="4 10" id="KW-0808">Transferase</keyword>
<dbReference type="Pfam" id="PF13292">
    <property type="entry name" value="DXP_synthase_N"/>
    <property type="match status" value="1"/>
</dbReference>
<evidence type="ECO:0000256" key="3">
    <source>
        <dbReference type="ARBA" id="ARBA00011738"/>
    </source>
</evidence>
<gene>
    <name evidence="10 12" type="primary">dxs</name>
    <name evidence="12" type="ORF">RFV38_08220</name>
</gene>
<comment type="catalytic activity">
    <reaction evidence="10">
        <text>D-glyceraldehyde 3-phosphate + pyruvate + H(+) = 1-deoxy-D-xylulose 5-phosphate + CO2</text>
        <dbReference type="Rhea" id="RHEA:12605"/>
        <dbReference type="ChEBI" id="CHEBI:15361"/>
        <dbReference type="ChEBI" id="CHEBI:15378"/>
        <dbReference type="ChEBI" id="CHEBI:16526"/>
        <dbReference type="ChEBI" id="CHEBI:57792"/>
        <dbReference type="ChEBI" id="CHEBI:59776"/>
        <dbReference type="EC" id="2.2.1.7"/>
    </reaction>
</comment>
<evidence type="ECO:0000256" key="5">
    <source>
        <dbReference type="ARBA" id="ARBA00022723"/>
    </source>
</evidence>
<organism evidence="12 13">
    <name type="scientific">Candidatus Cetobacterium colombiensis</name>
    <dbReference type="NCBI Taxonomy" id="3073100"/>
    <lineage>
        <taxon>Bacteria</taxon>
        <taxon>Fusobacteriati</taxon>
        <taxon>Fusobacteriota</taxon>
        <taxon>Fusobacteriia</taxon>
        <taxon>Fusobacteriales</taxon>
        <taxon>Fusobacteriaceae</taxon>
        <taxon>Cetobacterium</taxon>
    </lineage>
</organism>
<evidence type="ECO:0000256" key="9">
    <source>
        <dbReference type="ARBA" id="ARBA00023229"/>
    </source>
</evidence>
<keyword evidence="6 10" id="KW-0460">Magnesium</keyword>
<dbReference type="Gene3D" id="3.40.50.920">
    <property type="match status" value="1"/>
</dbReference>
<comment type="pathway">
    <text evidence="1 10">Metabolic intermediate biosynthesis; 1-deoxy-D-xylulose 5-phosphate biosynthesis; 1-deoxy-D-xylulose 5-phosphate from D-glyceraldehyde 3-phosphate and pyruvate: step 1/1.</text>
</comment>
<dbReference type="NCBIfam" id="TIGR00204">
    <property type="entry name" value="dxs"/>
    <property type="match status" value="1"/>
</dbReference>
<dbReference type="HAMAP" id="MF_00315">
    <property type="entry name" value="DXP_synth"/>
    <property type="match status" value="1"/>
</dbReference>
<dbReference type="InterPro" id="IPR005475">
    <property type="entry name" value="Transketolase-like_Pyr-bd"/>
</dbReference>
<comment type="subunit">
    <text evidence="3 10">Homodimer.</text>
</comment>
<accession>A0ABU4WAB8</accession>
<comment type="caution">
    <text evidence="12">The sequence shown here is derived from an EMBL/GenBank/DDBJ whole genome shotgun (WGS) entry which is preliminary data.</text>
</comment>
<dbReference type="CDD" id="cd02007">
    <property type="entry name" value="TPP_DXS"/>
    <property type="match status" value="1"/>
</dbReference>
<sequence length="610" mass="67856">MEKMRVDKEYINKLQKESQEIRDTLIEITSKNGGHLAPNLGVVELTQSIVEVFDLPKDKLLFDVGHQSYVYKLLTGRKEKFNTLRTKGGLGPFSDPKESNFDFFIAGHAGSALSAGAGIAKANPNSKVIVVIGDASIANGHSLEALNNIGENIKNLIVILNDNEMSIGKNVGSLSKFFGKLMLSNAYMSIRKDVRSAISKGKVGNQVKSVLERIEHSVKQFFLPSSISEMLGYQFLGVIDGHNLEELIRTLIVAKEMEGPVFIHVKTEKGKGYQLAEENKEKFHGISPFNPETGEVESGGKTYSNIFGSTLVKLAEKDEDIFAVSAAMVKGTGLGEFQNKFENRCVDVGIAEGHAVTFSAGLAISGKKPYIAIYSTFFQRALDQMIHDVGLQNLPVRFVVDRAGIVGEDGKTHQGIHDINMFLTMPNYKVLAPTTGKELEQMIDFSKNYEKGPLVIRFPRGKAFELDENILEPFEIGRWREIKKGKKNLYLATGAMLKEILDIEKELFKKGLDGTIVSCSSIRPLDENFIFNEFSKYENIFTFEDGYERGGFGDEILRFLNEKKMEININIIALDSVAIPHGSRNILLEDYCLRGKKLIERIEGSINGEK</sequence>
<feature type="binding site" evidence="10">
    <location>
        <begin position="107"/>
        <end position="109"/>
    </location>
    <ligand>
        <name>thiamine diphosphate</name>
        <dbReference type="ChEBI" id="CHEBI:58937"/>
    </ligand>
</feature>
<comment type="similarity">
    <text evidence="2 10">Belongs to the transketolase family. DXPS subfamily.</text>
</comment>
<dbReference type="EMBL" id="JAVIKH010000010">
    <property type="protein sequence ID" value="MDX8336478.1"/>
    <property type="molecule type" value="Genomic_DNA"/>
</dbReference>
<dbReference type="InterPro" id="IPR005477">
    <property type="entry name" value="Dxylulose-5-P_synthase"/>
</dbReference>
<protein>
    <recommendedName>
        <fullName evidence="10">1-deoxy-D-xylulose-5-phosphate synthase</fullName>
        <ecNumber evidence="10">2.2.1.7</ecNumber>
    </recommendedName>
    <alternativeName>
        <fullName evidence="10">1-deoxyxylulose-5-phosphate synthase</fullName>
        <shortName evidence="10">DXP synthase</shortName>
        <shortName evidence="10">DXPS</shortName>
    </alternativeName>
</protein>
<keyword evidence="8 10" id="KW-0786">Thiamine pyrophosphate</keyword>
<dbReference type="SUPFAM" id="SSF52922">
    <property type="entry name" value="TK C-terminal domain-like"/>
    <property type="match status" value="1"/>
</dbReference>
<dbReference type="EC" id="2.2.1.7" evidence="10"/>
<evidence type="ECO:0000313" key="12">
    <source>
        <dbReference type="EMBL" id="MDX8336478.1"/>
    </source>
</evidence>
<feature type="binding site" evidence="10">
    <location>
        <begin position="135"/>
        <end position="136"/>
    </location>
    <ligand>
        <name>thiamine diphosphate</name>
        <dbReference type="ChEBI" id="CHEBI:58937"/>
    </ligand>
</feature>
<dbReference type="PANTHER" id="PTHR43322">
    <property type="entry name" value="1-D-DEOXYXYLULOSE 5-PHOSPHATE SYNTHASE-RELATED"/>
    <property type="match status" value="1"/>
</dbReference>
<dbReference type="GO" id="GO:0008661">
    <property type="term" value="F:1-deoxy-D-xylulose-5-phosphate synthase activity"/>
    <property type="evidence" value="ECO:0007669"/>
    <property type="project" value="UniProtKB-EC"/>
</dbReference>
<dbReference type="PANTHER" id="PTHR43322:SF5">
    <property type="entry name" value="1-DEOXY-D-XYLULOSE-5-PHOSPHATE SYNTHASE, CHLOROPLASTIC"/>
    <property type="match status" value="1"/>
</dbReference>
<evidence type="ECO:0000256" key="4">
    <source>
        <dbReference type="ARBA" id="ARBA00022679"/>
    </source>
</evidence>
<feature type="binding site" evidence="10">
    <location>
        <position position="134"/>
    </location>
    <ligand>
        <name>Mg(2+)</name>
        <dbReference type="ChEBI" id="CHEBI:18420"/>
    </ligand>
</feature>
<dbReference type="Pfam" id="PF02779">
    <property type="entry name" value="Transket_pyr"/>
    <property type="match status" value="1"/>
</dbReference>
<feature type="binding site" evidence="10">
    <location>
        <position position="273"/>
    </location>
    <ligand>
        <name>thiamine diphosphate</name>
        <dbReference type="ChEBI" id="CHEBI:58937"/>
    </ligand>
</feature>
<feature type="binding site" evidence="10">
    <location>
        <position position="66"/>
    </location>
    <ligand>
        <name>thiamine diphosphate</name>
        <dbReference type="ChEBI" id="CHEBI:58937"/>
    </ligand>
</feature>
<name>A0ABU4WAB8_9FUSO</name>
<dbReference type="Gene3D" id="3.40.50.970">
    <property type="match status" value="2"/>
</dbReference>
<dbReference type="NCBIfam" id="NF003933">
    <property type="entry name" value="PRK05444.2-2"/>
    <property type="match status" value="1"/>
</dbReference>
<dbReference type="PROSITE" id="PS00801">
    <property type="entry name" value="TRANSKETOLASE_1"/>
    <property type="match status" value="1"/>
</dbReference>
<comment type="cofactor">
    <cofactor evidence="10">
        <name>thiamine diphosphate</name>
        <dbReference type="ChEBI" id="CHEBI:58937"/>
    </cofactor>
    <text evidence="10">Binds 1 thiamine pyrophosphate per subunit.</text>
</comment>
<dbReference type="Proteomes" id="UP001279681">
    <property type="component" value="Unassembled WGS sequence"/>
</dbReference>
<dbReference type="InterPro" id="IPR033248">
    <property type="entry name" value="Transketolase_C"/>
</dbReference>
<reference evidence="13" key="1">
    <citation type="submission" date="2023-07" db="EMBL/GenBank/DDBJ databases">
        <authorList>
            <person name="Colorado M.A."/>
            <person name="Villamil L.M."/>
            <person name="Melo J.F."/>
            <person name="Rodriguez J.A."/>
            <person name="Ruiz R.Y."/>
        </authorList>
    </citation>
    <scope>NUCLEOTIDE SEQUENCE [LARGE SCALE GENOMIC DNA]</scope>
    <source>
        <strain evidence="13">C33</strain>
    </source>
</reference>
<dbReference type="InterPro" id="IPR009014">
    <property type="entry name" value="Transketo_C/PFOR_II"/>
</dbReference>
<comment type="function">
    <text evidence="10">Catalyzes the acyloin condensation reaction between C atoms 2 and 3 of pyruvate and glyceraldehyde 3-phosphate to yield 1-deoxy-D-xylulose-5-phosphate (DXP).</text>
</comment>
<keyword evidence="7 10" id="KW-0784">Thiamine biosynthesis</keyword>
<comment type="cofactor">
    <cofactor evidence="10">
        <name>Mg(2+)</name>
        <dbReference type="ChEBI" id="CHEBI:18420"/>
    </cofactor>
    <text evidence="10">Binds 1 Mg(2+) ion per subunit.</text>
</comment>
<keyword evidence="9 10" id="KW-0414">Isoprene biosynthesis</keyword>